<keyword evidence="1" id="KW-0444">Lipid biosynthesis</keyword>
<evidence type="ECO:0000256" key="1">
    <source>
        <dbReference type="RuleBase" id="RU364072"/>
    </source>
</evidence>
<evidence type="ECO:0000256" key="2">
    <source>
        <dbReference type="SAM" id="MobiDB-lite"/>
    </source>
</evidence>
<comment type="function">
    <text evidence="1">This protein is a component of the acetyl coenzyme A carboxylase complex; first, biotin carboxylase catalyzes the carboxylation of the carrier protein and then the transcarboxylase transfers the carboxyl group to form malonyl-CoA.</text>
</comment>
<dbReference type="InterPro" id="IPR000089">
    <property type="entry name" value="Biotin_lipoyl"/>
</dbReference>
<keyword evidence="1" id="KW-0092">Biotin</keyword>
<accession>A0ABY5ALV0</accession>
<sequence>MQLDFNQLRELIAALEGTDISEFTLKKEDLELTIRKGSGVVSAAPGVMTVPQTVAAPEPAAAESSPPASSPTPPPSAAAKWVEIVSPMVGTFYRAPAPDEPPFVDVGDRISNQQTVCIIEAMKLMNEVESEVTGEVIEILVENGEPVEYNQPLMRVLPA</sequence>
<evidence type="ECO:0000313" key="4">
    <source>
        <dbReference type="EMBL" id="USR89990.1"/>
    </source>
</evidence>
<gene>
    <name evidence="4" type="primary">accB</name>
    <name evidence="4" type="ORF">NEA10_14155</name>
</gene>
<dbReference type="EMBL" id="CP098611">
    <property type="protein sequence ID" value="USR89990.1"/>
    <property type="molecule type" value="Genomic_DNA"/>
</dbReference>
<dbReference type="PRINTS" id="PR01071">
    <property type="entry name" value="ACOABIOTINCC"/>
</dbReference>
<keyword evidence="1" id="KW-0443">Lipid metabolism</keyword>
<keyword evidence="1" id="KW-0275">Fatty acid biosynthesis</keyword>
<dbReference type="CDD" id="cd06850">
    <property type="entry name" value="biotinyl_domain"/>
    <property type="match status" value="1"/>
</dbReference>
<protein>
    <recommendedName>
        <fullName evidence="1">Biotin carboxyl carrier protein of acetyl-CoA carboxylase</fullName>
    </recommendedName>
</protein>
<evidence type="ECO:0000259" key="3">
    <source>
        <dbReference type="PROSITE" id="PS50968"/>
    </source>
</evidence>
<evidence type="ECO:0000313" key="5">
    <source>
        <dbReference type="Proteomes" id="UP001056708"/>
    </source>
</evidence>
<keyword evidence="5" id="KW-1185">Reference proteome</keyword>
<dbReference type="GO" id="GO:0003989">
    <property type="term" value="F:acetyl-CoA carboxylase activity"/>
    <property type="evidence" value="ECO:0007669"/>
    <property type="project" value="UniProtKB-EC"/>
</dbReference>
<keyword evidence="1" id="KW-0276">Fatty acid metabolism</keyword>
<comment type="pathway">
    <text evidence="1">Lipid metabolism; fatty acid biosynthesis.</text>
</comment>
<dbReference type="PROSITE" id="PS50968">
    <property type="entry name" value="BIOTINYL_LIPOYL"/>
    <property type="match status" value="1"/>
</dbReference>
<name>A0ABY5ALV0_9CYAN</name>
<dbReference type="Proteomes" id="UP001056708">
    <property type="component" value="Chromosome"/>
</dbReference>
<keyword evidence="4" id="KW-0436">Ligase</keyword>
<reference evidence="4" key="1">
    <citation type="submission" date="2022-06" db="EMBL/GenBank/DDBJ databases">
        <title>Genome sequence of Phormidium yuhuli AB48 isolated from an industrial photobioreactor environment.</title>
        <authorList>
            <person name="Qiu Y."/>
            <person name="Noonan A.J.C."/>
            <person name="Dofher K."/>
            <person name="Koch M."/>
            <person name="Kieft B."/>
            <person name="Lin X."/>
            <person name="Ziels R.M."/>
            <person name="Hallam S.J."/>
        </authorList>
    </citation>
    <scope>NUCLEOTIDE SEQUENCE</scope>
    <source>
        <strain evidence="4">AB48</strain>
    </source>
</reference>
<dbReference type="InterPro" id="IPR001249">
    <property type="entry name" value="AcCoA_biotinCC"/>
</dbReference>
<dbReference type="RefSeq" id="WP_252661479.1">
    <property type="nucleotide sequence ID" value="NZ_CP098611.1"/>
</dbReference>
<dbReference type="SUPFAM" id="SSF51230">
    <property type="entry name" value="Single hybrid motif"/>
    <property type="match status" value="1"/>
</dbReference>
<dbReference type="PANTHER" id="PTHR47597:SF1">
    <property type="entry name" value="IS A MEMBER OF THE PF|00364 BIOTIN-REQUIRING ENZYMES FAMILY-RELATED"/>
    <property type="match status" value="1"/>
</dbReference>
<dbReference type="PANTHER" id="PTHR47597">
    <property type="entry name" value="IS A MEMBER OF THE PF|00364 BIOTIN-REQUIRING ENZYMES FAMILY-RELATED"/>
    <property type="match status" value="1"/>
</dbReference>
<dbReference type="InterPro" id="IPR053217">
    <property type="entry name" value="ACC_Biotin_Carrier"/>
</dbReference>
<dbReference type="Gene3D" id="2.40.50.100">
    <property type="match status" value="1"/>
</dbReference>
<proteinExistence type="predicted"/>
<dbReference type="InterPro" id="IPR011053">
    <property type="entry name" value="Single_hybrid_motif"/>
</dbReference>
<organism evidence="4 5">
    <name type="scientific">Phormidium yuhuli AB48</name>
    <dbReference type="NCBI Taxonomy" id="2940671"/>
    <lineage>
        <taxon>Bacteria</taxon>
        <taxon>Bacillati</taxon>
        <taxon>Cyanobacteriota</taxon>
        <taxon>Cyanophyceae</taxon>
        <taxon>Oscillatoriophycideae</taxon>
        <taxon>Oscillatoriales</taxon>
        <taxon>Oscillatoriaceae</taxon>
        <taxon>Phormidium</taxon>
        <taxon>Phormidium yuhuli</taxon>
    </lineage>
</organism>
<feature type="domain" description="Lipoyl-binding" evidence="3">
    <location>
        <begin position="81"/>
        <end position="157"/>
    </location>
</feature>
<feature type="region of interest" description="Disordered" evidence="2">
    <location>
        <begin position="55"/>
        <end position="77"/>
    </location>
</feature>
<dbReference type="NCBIfam" id="NF005457">
    <property type="entry name" value="PRK07051.1"/>
    <property type="match status" value="1"/>
</dbReference>
<dbReference type="NCBIfam" id="TIGR00531">
    <property type="entry name" value="BCCP"/>
    <property type="match status" value="1"/>
</dbReference>
<feature type="compositionally biased region" description="Low complexity" evidence="2">
    <location>
        <begin position="55"/>
        <end position="67"/>
    </location>
</feature>
<dbReference type="Pfam" id="PF00364">
    <property type="entry name" value="Biotin_lipoyl"/>
    <property type="match status" value="1"/>
</dbReference>